<dbReference type="AlphaFoldDB" id="F6B9T4"/>
<dbReference type="Pfam" id="PF00092">
    <property type="entry name" value="VWA"/>
    <property type="match status" value="1"/>
</dbReference>
<name>F6B9T4_DESCC</name>
<feature type="domain" description="VWFA" evidence="1">
    <location>
        <begin position="422"/>
        <end position="565"/>
    </location>
</feature>
<proteinExistence type="predicted"/>
<dbReference type="PROSITE" id="PS50234">
    <property type="entry name" value="VWFA"/>
    <property type="match status" value="1"/>
</dbReference>
<dbReference type="Proteomes" id="UP000009226">
    <property type="component" value="Chromosome"/>
</dbReference>
<dbReference type="SUPFAM" id="SSF53300">
    <property type="entry name" value="vWA-like"/>
    <property type="match status" value="1"/>
</dbReference>
<accession>F6B9T4</accession>
<dbReference type="EMBL" id="CP002736">
    <property type="protein sequence ID" value="AEF93782.1"/>
    <property type="molecule type" value="Genomic_DNA"/>
</dbReference>
<dbReference type="HOGENOM" id="CLU_453246_0_0_9"/>
<evidence type="ECO:0000259" key="1">
    <source>
        <dbReference type="PROSITE" id="PS50234"/>
    </source>
</evidence>
<dbReference type="CDD" id="cd00198">
    <property type="entry name" value="vWFA"/>
    <property type="match status" value="1"/>
</dbReference>
<gene>
    <name evidence="2" type="ordered locus">Desca_0903</name>
</gene>
<sequence length="602" mass="68103">MAMQSQTDAWKYKSLSDFWLTGRGLDSNKSSASHNYALFSHKLLSAEDIDAQAMAMTAILGAVARVVDIVHGRNKFTVNFSSKDVRTDFAAKQIALSAEPLMDPPPGFLMADIVDVLTGMALHEAAHAQFSSPEYYTEMPGNPFMAVIRNVVEDTYVEHLTSLYYPGYAGYFWKYRRYEFDLEPSKWAHKPSQDLMENELNLRTTEFLLAMRSTRDYKSKIPRVNHVADMLKQIIYIDNPGRLEKLNTRSVTKKIYDELFGNLIQHDIAYSLPSSLLDYNNRGKHQADPADTSSRNKTNIPSDLQNLIQNMRQEQLQVANMSELMEAGLDPDYPPPPPPMVVFRRPVLDDGAAERYDKARQAVKPFVIRLRNRLSWANTRQVINQYNLPSGELDEDALYQAAYSNRLFKRSEIIETRTRNLDIVLLIDSSASMVYPAGEGISRVELARNLAALFVEALEPVDSVKTWVFGFNLKGAVNLMELYSPHLTNKARIGMSVAEGTTPEGSALKYAALRLMSEGRRFVPKVLIVIADGNPNPGPETKLVKEQVRKMKALGCKTINISVGDRPGEEYGYEYSIPWTDYNTVIIEFGRLLKKLVEEREN</sequence>
<reference evidence="2 3" key="1">
    <citation type="submission" date="2011-05" db="EMBL/GenBank/DDBJ databases">
        <title>Complete sequence of Desulfotomaculum carboxydivorans CO-1-SRB.</title>
        <authorList>
            <consortium name="US DOE Joint Genome Institute"/>
            <person name="Lucas S."/>
            <person name="Han J."/>
            <person name="Lapidus A."/>
            <person name="Cheng J.-F."/>
            <person name="Goodwin L."/>
            <person name="Pitluck S."/>
            <person name="Peters L."/>
            <person name="Mikhailova N."/>
            <person name="Lu M."/>
            <person name="Han C."/>
            <person name="Tapia R."/>
            <person name="Land M."/>
            <person name="Hauser L."/>
            <person name="Kyrpides N."/>
            <person name="Ivanova N."/>
            <person name="Pagani I."/>
            <person name="Stams A."/>
            <person name="Plugge C."/>
            <person name="Muyzer G."/>
            <person name="Kuever J."/>
            <person name="Parshina S."/>
            <person name="Ivanova A."/>
            <person name="Nazina T."/>
            <person name="Woyke T."/>
        </authorList>
    </citation>
    <scope>NUCLEOTIDE SEQUENCE [LARGE SCALE GENOMIC DNA]</scope>
    <source>
        <strain evidence="3">DSM 14880 / VKM B-2319 / CO-1-SRB</strain>
    </source>
</reference>
<evidence type="ECO:0000313" key="3">
    <source>
        <dbReference type="Proteomes" id="UP000009226"/>
    </source>
</evidence>
<dbReference type="InterPro" id="IPR036465">
    <property type="entry name" value="vWFA_dom_sf"/>
</dbReference>
<dbReference type="SMART" id="SM00327">
    <property type="entry name" value="VWA"/>
    <property type="match status" value="1"/>
</dbReference>
<keyword evidence="3" id="KW-1185">Reference proteome</keyword>
<dbReference type="STRING" id="868595.Desca_0903"/>
<evidence type="ECO:0000313" key="2">
    <source>
        <dbReference type="EMBL" id="AEF93782.1"/>
    </source>
</evidence>
<organism evidence="2 3">
    <name type="scientific">Desulfotomaculum nigrificans (strain DSM 14880 / VKM B-2319 / CO-1-SRB)</name>
    <name type="common">Desulfotomaculum carboxydivorans</name>
    <dbReference type="NCBI Taxonomy" id="868595"/>
    <lineage>
        <taxon>Bacteria</taxon>
        <taxon>Bacillati</taxon>
        <taxon>Bacillota</taxon>
        <taxon>Clostridia</taxon>
        <taxon>Eubacteriales</taxon>
        <taxon>Desulfotomaculaceae</taxon>
        <taxon>Desulfotomaculum</taxon>
    </lineage>
</organism>
<dbReference type="Gene3D" id="3.40.50.410">
    <property type="entry name" value="von Willebrand factor, type A domain"/>
    <property type="match status" value="1"/>
</dbReference>
<dbReference type="KEGG" id="dca:Desca_0903"/>
<protein>
    <submittedName>
        <fullName evidence="2">von Willebrand factor type A</fullName>
    </submittedName>
</protein>
<dbReference type="InterPro" id="IPR002035">
    <property type="entry name" value="VWF_A"/>
</dbReference>